<dbReference type="EnsemblPlants" id="EMT10622">
    <property type="protein sequence ID" value="EMT10622"/>
    <property type="gene ID" value="F775_00621"/>
</dbReference>
<reference evidence="1" key="1">
    <citation type="submission" date="2015-06" db="UniProtKB">
        <authorList>
            <consortium name="EnsemblPlants"/>
        </authorList>
    </citation>
    <scope>IDENTIFICATION</scope>
</reference>
<sequence length="193" mass="22741">MELEERVLALKFDAHQPAYRRLFWDQRDCHLKQHCNGLLLLEGKWPGVPYVCNPATSRYARLPFPPTPLPCSIEGMFLAFDPAVSQHHRVFFFPTEKLQRYEEEQHGTSSRAKLPCWVDWEHTPLPNLFGEEPAAKVFHAFLFSSQTGRWESREFTPGRCASGHLYDVVTALRRRDQRTWWWRIISKLRECSI</sequence>
<dbReference type="PANTHER" id="PTHR34591:SF53">
    <property type="entry name" value="F-BOX DOMAIN-CONTAINING PROTEIN"/>
    <property type="match status" value="1"/>
</dbReference>
<name>M8B1I1_AEGTA</name>
<dbReference type="PANTHER" id="PTHR34591">
    <property type="entry name" value="OS03G0653100 PROTEIN-RELATED"/>
    <property type="match status" value="1"/>
</dbReference>
<evidence type="ECO:0000313" key="1">
    <source>
        <dbReference type="EnsemblPlants" id="EMT10622"/>
    </source>
</evidence>
<proteinExistence type="predicted"/>
<organism evidence="1">
    <name type="scientific">Aegilops tauschii</name>
    <name type="common">Tausch's goatgrass</name>
    <name type="synonym">Aegilops squarrosa</name>
    <dbReference type="NCBI Taxonomy" id="37682"/>
    <lineage>
        <taxon>Eukaryota</taxon>
        <taxon>Viridiplantae</taxon>
        <taxon>Streptophyta</taxon>
        <taxon>Embryophyta</taxon>
        <taxon>Tracheophyta</taxon>
        <taxon>Spermatophyta</taxon>
        <taxon>Magnoliopsida</taxon>
        <taxon>Liliopsida</taxon>
        <taxon>Poales</taxon>
        <taxon>Poaceae</taxon>
        <taxon>BOP clade</taxon>
        <taxon>Pooideae</taxon>
        <taxon>Triticodae</taxon>
        <taxon>Triticeae</taxon>
        <taxon>Triticinae</taxon>
        <taxon>Aegilops</taxon>
    </lineage>
</organism>
<accession>M8B1I1</accession>
<protein>
    <submittedName>
        <fullName evidence="1">Uncharacterized protein</fullName>
    </submittedName>
</protein>
<dbReference type="AlphaFoldDB" id="M8B1I1"/>